<dbReference type="EMBL" id="DXBE01000024">
    <property type="protein sequence ID" value="HIZ68826.1"/>
    <property type="molecule type" value="Genomic_DNA"/>
</dbReference>
<evidence type="ECO:0000313" key="2">
    <source>
        <dbReference type="EMBL" id="HIZ68826.1"/>
    </source>
</evidence>
<dbReference type="Proteomes" id="UP000824055">
    <property type="component" value="Unassembled WGS sequence"/>
</dbReference>
<evidence type="ECO:0000313" key="3">
    <source>
        <dbReference type="Proteomes" id="UP000824055"/>
    </source>
</evidence>
<accession>A0A9D2JVH4</accession>
<feature type="chain" id="PRO_5039138449" evidence="1">
    <location>
        <begin position="31"/>
        <end position="354"/>
    </location>
</feature>
<proteinExistence type="predicted"/>
<dbReference type="AlphaFoldDB" id="A0A9D2JVH4"/>
<name>A0A9D2JVH4_9BACT</name>
<gene>
    <name evidence="2" type="ORF">H9966_02930</name>
</gene>
<comment type="caution">
    <text evidence="2">The sequence shown here is derived from an EMBL/GenBank/DDBJ whole genome shotgun (WGS) entry which is preliminary data.</text>
</comment>
<reference evidence="2" key="2">
    <citation type="submission" date="2021-04" db="EMBL/GenBank/DDBJ databases">
        <authorList>
            <person name="Gilroy R."/>
        </authorList>
    </citation>
    <scope>NUCLEOTIDE SEQUENCE</scope>
    <source>
        <strain evidence="2">ChiHecec3B27-8219</strain>
    </source>
</reference>
<sequence length="354" mass="39124">MENYRLYIRIRHRVLLLLSMLFMAGANGYACRQDSLRSGNDTEAAMAQTVTTCEAEVTDTSAVKFKVTGFRVLSNDVSAFITPVRDLNNEACALLKVVARQDFAFSSPLGIVKRKDEVGEIWLYLPKGTRRITIKHPRWGVLRNYRLPLALESHVAYEMTISEPRIPMAYEHDTVILTKTIVDTVAVKRKRPRLPMTFHALFTLSMHQNGPSWGVMLAAMRRHGMFVHVSSDFRSIGNTRFTCDEEGYIDDSGTMPYYTGETRHSNWTATAGAIHRLCGVLSVFEGIGYGRAATAWQLAESEGGGSALNDGLTHKGVAGELGLMATFGRINISASVLTIAGQQWQGCVGVGIKL</sequence>
<reference evidence="2" key="1">
    <citation type="journal article" date="2021" name="PeerJ">
        <title>Extensive microbial diversity within the chicken gut microbiome revealed by metagenomics and culture.</title>
        <authorList>
            <person name="Gilroy R."/>
            <person name="Ravi A."/>
            <person name="Getino M."/>
            <person name="Pursley I."/>
            <person name="Horton D.L."/>
            <person name="Alikhan N.F."/>
            <person name="Baker D."/>
            <person name="Gharbi K."/>
            <person name="Hall N."/>
            <person name="Watson M."/>
            <person name="Adriaenssens E.M."/>
            <person name="Foster-Nyarko E."/>
            <person name="Jarju S."/>
            <person name="Secka A."/>
            <person name="Antonio M."/>
            <person name="Oren A."/>
            <person name="Chaudhuri R.R."/>
            <person name="La Ragione R."/>
            <person name="Hildebrand F."/>
            <person name="Pallen M.J."/>
        </authorList>
    </citation>
    <scope>NUCLEOTIDE SEQUENCE</scope>
    <source>
        <strain evidence="2">ChiHecec3B27-8219</strain>
    </source>
</reference>
<evidence type="ECO:0000256" key="1">
    <source>
        <dbReference type="SAM" id="SignalP"/>
    </source>
</evidence>
<organism evidence="2 3">
    <name type="scientific">Candidatus Prevotella avicola</name>
    <dbReference type="NCBI Taxonomy" id="2838738"/>
    <lineage>
        <taxon>Bacteria</taxon>
        <taxon>Pseudomonadati</taxon>
        <taxon>Bacteroidota</taxon>
        <taxon>Bacteroidia</taxon>
        <taxon>Bacteroidales</taxon>
        <taxon>Prevotellaceae</taxon>
        <taxon>Prevotella</taxon>
    </lineage>
</organism>
<protein>
    <submittedName>
        <fullName evidence="2">Uncharacterized protein</fullName>
    </submittedName>
</protein>
<feature type="signal peptide" evidence="1">
    <location>
        <begin position="1"/>
        <end position="30"/>
    </location>
</feature>
<keyword evidence="1" id="KW-0732">Signal</keyword>